<dbReference type="AlphaFoldDB" id="A0A401FRK6"/>
<accession>A0A401FRK6</accession>
<keyword evidence="2 7" id="KW-0489">Methyltransferase</keyword>
<dbReference type="Proteomes" id="UP000288096">
    <property type="component" value="Unassembled WGS sequence"/>
</dbReference>
<evidence type="ECO:0000256" key="2">
    <source>
        <dbReference type="ARBA" id="ARBA00022603"/>
    </source>
</evidence>
<dbReference type="GO" id="GO:0009307">
    <property type="term" value="P:DNA restriction-modification system"/>
    <property type="evidence" value="ECO:0007669"/>
    <property type="project" value="UniProtKB-KW"/>
</dbReference>
<dbReference type="GO" id="GO:0003886">
    <property type="term" value="F:DNA (cytosine-5-)-methyltransferase activity"/>
    <property type="evidence" value="ECO:0007669"/>
    <property type="project" value="UniProtKB-EC"/>
</dbReference>
<keyword evidence="3 7" id="KW-0808">Transferase</keyword>
<protein>
    <recommendedName>
        <fullName evidence="1">DNA (cytosine-5-)-methyltransferase</fullName>
        <ecNumber evidence="1">2.1.1.37</ecNumber>
    </recommendedName>
</protein>
<dbReference type="PANTHER" id="PTHR10629">
    <property type="entry name" value="CYTOSINE-SPECIFIC METHYLTRANSFERASE"/>
    <property type="match status" value="1"/>
</dbReference>
<keyword evidence="5" id="KW-0680">Restriction system</keyword>
<dbReference type="EC" id="2.1.1.37" evidence="1"/>
<evidence type="ECO:0000313" key="10">
    <source>
        <dbReference type="Proteomes" id="UP000288096"/>
    </source>
</evidence>
<evidence type="ECO:0000256" key="6">
    <source>
        <dbReference type="ARBA" id="ARBA00047422"/>
    </source>
</evidence>
<sequence>MSDPKIKSYKNKSNLPVMVDFFCGAGGFTRGALDAGVHVICGIDCDERAKNTYEKNNKNYDGASVKFITKRLEDIRPDDLNILLKPFKKHPLIFVGCPPCQPFTNLGTEKKRSDNSKGALAIFIEFVAAFQPEFVVVENVPGIRDRKYGNIWTDALIRLENIGYSVRHEVVNAKWYGVPQTRRRTLLIASLHEKNPPWPVVKYGLDNYKKVRDALRNGVPLARLEAGEKCLKDSLHSAASLSDLNLKRIRAIKKPGGSRTDWPEELLLDCYKNFSGYTDIYGRMDWNKPSPTLTTRFNSLSNGRFGHPEEDRAITPREGALLQTFPPNYNFSDTSVNVNVRHIGNAVPPLLAKEIVAAIMKRIESCSDYVEADPDGSV</sequence>
<gene>
    <name evidence="9" type="ORF">DENIS_0536</name>
</gene>
<reference evidence="10" key="1">
    <citation type="submission" date="2017-11" db="EMBL/GenBank/DDBJ databases">
        <authorList>
            <person name="Watanabe M."/>
            <person name="Kojima H."/>
        </authorList>
    </citation>
    <scope>NUCLEOTIDE SEQUENCE [LARGE SCALE GENOMIC DNA]</scope>
    <source>
        <strain evidence="10">Tokyo 01</strain>
    </source>
</reference>
<comment type="caution">
    <text evidence="9">The sequence shown here is derived from an EMBL/GenBank/DDBJ whole genome shotgun (WGS) entry which is preliminary data.</text>
</comment>
<evidence type="ECO:0000256" key="7">
    <source>
        <dbReference type="PROSITE-ProRule" id="PRU01016"/>
    </source>
</evidence>
<comment type="similarity">
    <text evidence="7 8">Belongs to the class I-like SAM-binding methyltransferase superfamily. C5-methyltransferase family.</text>
</comment>
<dbReference type="InterPro" id="IPR001525">
    <property type="entry name" value="C5_MeTfrase"/>
</dbReference>
<reference evidence="10" key="2">
    <citation type="submission" date="2019-01" db="EMBL/GenBank/DDBJ databases">
        <title>Genome sequence of Desulfonema ishimotonii strain Tokyo 01.</title>
        <authorList>
            <person name="Fukui M."/>
        </authorList>
    </citation>
    <scope>NUCLEOTIDE SEQUENCE [LARGE SCALE GENOMIC DNA]</scope>
    <source>
        <strain evidence="10">Tokyo 01</strain>
    </source>
</reference>
<keyword evidence="4 7" id="KW-0949">S-adenosyl-L-methionine</keyword>
<dbReference type="Pfam" id="PF00145">
    <property type="entry name" value="DNA_methylase"/>
    <property type="match status" value="1"/>
</dbReference>
<dbReference type="GO" id="GO:0032259">
    <property type="term" value="P:methylation"/>
    <property type="evidence" value="ECO:0007669"/>
    <property type="project" value="UniProtKB-KW"/>
</dbReference>
<evidence type="ECO:0000313" key="9">
    <source>
        <dbReference type="EMBL" id="GBC59597.1"/>
    </source>
</evidence>
<dbReference type="Gene3D" id="3.90.120.10">
    <property type="entry name" value="DNA Methylase, subunit A, domain 2"/>
    <property type="match status" value="1"/>
</dbReference>
<dbReference type="EMBL" id="BEXT01000001">
    <property type="protein sequence ID" value="GBC59597.1"/>
    <property type="molecule type" value="Genomic_DNA"/>
</dbReference>
<organism evidence="9 10">
    <name type="scientific">Desulfonema ishimotonii</name>
    <dbReference type="NCBI Taxonomy" id="45657"/>
    <lineage>
        <taxon>Bacteria</taxon>
        <taxon>Pseudomonadati</taxon>
        <taxon>Thermodesulfobacteriota</taxon>
        <taxon>Desulfobacteria</taxon>
        <taxon>Desulfobacterales</taxon>
        <taxon>Desulfococcaceae</taxon>
        <taxon>Desulfonema</taxon>
    </lineage>
</organism>
<evidence type="ECO:0000256" key="3">
    <source>
        <dbReference type="ARBA" id="ARBA00022679"/>
    </source>
</evidence>
<comment type="catalytic activity">
    <reaction evidence="6">
        <text>a 2'-deoxycytidine in DNA + S-adenosyl-L-methionine = a 5-methyl-2'-deoxycytidine in DNA + S-adenosyl-L-homocysteine + H(+)</text>
        <dbReference type="Rhea" id="RHEA:13681"/>
        <dbReference type="Rhea" id="RHEA-COMP:11369"/>
        <dbReference type="Rhea" id="RHEA-COMP:11370"/>
        <dbReference type="ChEBI" id="CHEBI:15378"/>
        <dbReference type="ChEBI" id="CHEBI:57856"/>
        <dbReference type="ChEBI" id="CHEBI:59789"/>
        <dbReference type="ChEBI" id="CHEBI:85452"/>
        <dbReference type="ChEBI" id="CHEBI:85454"/>
        <dbReference type="EC" id="2.1.1.37"/>
    </reaction>
</comment>
<keyword evidence="10" id="KW-1185">Reference proteome</keyword>
<dbReference type="Gene3D" id="3.40.50.150">
    <property type="entry name" value="Vaccinia Virus protein VP39"/>
    <property type="match status" value="1"/>
</dbReference>
<dbReference type="NCBIfam" id="TIGR00675">
    <property type="entry name" value="dcm"/>
    <property type="match status" value="1"/>
</dbReference>
<dbReference type="PROSITE" id="PS51679">
    <property type="entry name" value="SAM_MT_C5"/>
    <property type="match status" value="1"/>
</dbReference>
<evidence type="ECO:0000256" key="5">
    <source>
        <dbReference type="ARBA" id="ARBA00022747"/>
    </source>
</evidence>
<evidence type="ECO:0000256" key="1">
    <source>
        <dbReference type="ARBA" id="ARBA00011975"/>
    </source>
</evidence>
<dbReference type="SUPFAM" id="SSF53335">
    <property type="entry name" value="S-adenosyl-L-methionine-dependent methyltransferases"/>
    <property type="match status" value="1"/>
</dbReference>
<dbReference type="GO" id="GO:0003677">
    <property type="term" value="F:DNA binding"/>
    <property type="evidence" value="ECO:0007669"/>
    <property type="project" value="TreeGrafter"/>
</dbReference>
<dbReference type="InterPro" id="IPR031303">
    <property type="entry name" value="C5_meth_CS"/>
</dbReference>
<dbReference type="InterPro" id="IPR029063">
    <property type="entry name" value="SAM-dependent_MTases_sf"/>
</dbReference>
<dbReference type="PRINTS" id="PR00105">
    <property type="entry name" value="C5METTRFRASE"/>
</dbReference>
<evidence type="ECO:0000256" key="8">
    <source>
        <dbReference type="RuleBase" id="RU000416"/>
    </source>
</evidence>
<dbReference type="GO" id="GO:0044027">
    <property type="term" value="P:negative regulation of gene expression via chromosomal CpG island methylation"/>
    <property type="evidence" value="ECO:0007669"/>
    <property type="project" value="TreeGrafter"/>
</dbReference>
<name>A0A401FRK6_9BACT</name>
<proteinExistence type="inferred from homology"/>
<dbReference type="PANTHER" id="PTHR10629:SF52">
    <property type="entry name" value="DNA (CYTOSINE-5)-METHYLTRANSFERASE 1"/>
    <property type="match status" value="1"/>
</dbReference>
<dbReference type="InterPro" id="IPR050390">
    <property type="entry name" value="C5-Methyltransferase"/>
</dbReference>
<dbReference type="PROSITE" id="PS00095">
    <property type="entry name" value="C5_MTASE_2"/>
    <property type="match status" value="1"/>
</dbReference>
<evidence type="ECO:0000256" key="4">
    <source>
        <dbReference type="ARBA" id="ARBA00022691"/>
    </source>
</evidence>
<feature type="active site" evidence="7">
    <location>
        <position position="100"/>
    </location>
</feature>